<feature type="transmembrane region" description="Helical" evidence="1">
    <location>
        <begin position="255"/>
        <end position="272"/>
    </location>
</feature>
<dbReference type="OrthoDB" id="5340906at2759"/>
<protein>
    <submittedName>
        <fullName evidence="2">Uncharacterized protein</fullName>
    </submittedName>
</protein>
<dbReference type="AlphaFoldDB" id="A0A397SAX5"/>
<gene>
    <name evidence="2" type="ORF">C1645_699441</name>
</gene>
<name>A0A397SAX5_9GLOM</name>
<comment type="caution">
    <text evidence="2">The sequence shown here is derived from an EMBL/GenBank/DDBJ whole genome shotgun (WGS) entry which is preliminary data.</text>
</comment>
<evidence type="ECO:0000256" key="1">
    <source>
        <dbReference type="SAM" id="Phobius"/>
    </source>
</evidence>
<reference evidence="2 3" key="1">
    <citation type="submission" date="2018-06" db="EMBL/GenBank/DDBJ databases">
        <title>Comparative genomics reveals the genomic features of Rhizophagus irregularis, R. cerebriforme, R. diaphanum and Gigaspora rosea, and their symbiotic lifestyle signature.</title>
        <authorList>
            <person name="Morin E."/>
            <person name="San Clemente H."/>
            <person name="Chen E.C.H."/>
            <person name="De La Providencia I."/>
            <person name="Hainaut M."/>
            <person name="Kuo A."/>
            <person name="Kohler A."/>
            <person name="Murat C."/>
            <person name="Tang N."/>
            <person name="Roy S."/>
            <person name="Loubradou J."/>
            <person name="Henrissat B."/>
            <person name="Grigoriev I.V."/>
            <person name="Corradi N."/>
            <person name="Roux C."/>
            <person name="Martin F.M."/>
        </authorList>
    </citation>
    <scope>NUCLEOTIDE SEQUENCE [LARGE SCALE GENOMIC DNA]</scope>
    <source>
        <strain evidence="2 3">DAOM 227022</strain>
    </source>
</reference>
<proteinExistence type="predicted"/>
<evidence type="ECO:0000313" key="2">
    <source>
        <dbReference type="EMBL" id="RIA83473.1"/>
    </source>
</evidence>
<accession>A0A397SAX5</accession>
<keyword evidence="1" id="KW-0472">Membrane</keyword>
<sequence length="275" mass="32780">METRSKWRLSTGKYVEDALFDFGMAMDYEHLAHSFIIDPDDETYNSIFTEEELDEIRSYNSKEFPEVPDNLLKYLLKYDKDSLEELREVLTEKESWEGRNYNKSIHFNFEWVKRSMYNLINEYDNGNLKSGRHENWYLIHFWNLIDNSLLDLDNVYSARDEVSSHASANRKNRHRTSQGITPLERKKLGCKGDLIIRKNKREYGCSEAGRYFKGVNDTKILKERGLKCPKMLKDMFVNLGNAVRWEAETVRQMEVIGWIHAGLYLYYLYLYFNSY</sequence>
<keyword evidence="1" id="KW-0812">Transmembrane</keyword>
<organism evidence="2 3">
    <name type="scientific">Glomus cerebriforme</name>
    <dbReference type="NCBI Taxonomy" id="658196"/>
    <lineage>
        <taxon>Eukaryota</taxon>
        <taxon>Fungi</taxon>
        <taxon>Fungi incertae sedis</taxon>
        <taxon>Mucoromycota</taxon>
        <taxon>Glomeromycotina</taxon>
        <taxon>Glomeromycetes</taxon>
        <taxon>Glomerales</taxon>
        <taxon>Glomeraceae</taxon>
        <taxon>Glomus</taxon>
    </lineage>
</organism>
<dbReference type="EMBL" id="QKYT01000569">
    <property type="protein sequence ID" value="RIA83473.1"/>
    <property type="molecule type" value="Genomic_DNA"/>
</dbReference>
<keyword evidence="3" id="KW-1185">Reference proteome</keyword>
<keyword evidence="1" id="KW-1133">Transmembrane helix</keyword>
<dbReference type="Proteomes" id="UP000265703">
    <property type="component" value="Unassembled WGS sequence"/>
</dbReference>
<evidence type="ECO:0000313" key="3">
    <source>
        <dbReference type="Proteomes" id="UP000265703"/>
    </source>
</evidence>